<dbReference type="AlphaFoldDB" id="A0A0E9QB23"/>
<evidence type="ECO:0000313" key="2">
    <source>
        <dbReference type="EMBL" id="JAH13535.1"/>
    </source>
</evidence>
<protein>
    <submittedName>
        <fullName evidence="2">Uncharacterized protein</fullName>
    </submittedName>
</protein>
<evidence type="ECO:0000256" key="1">
    <source>
        <dbReference type="SAM" id="MobiDB-lite"/>
    </source>
</evidence>
<reference evidence="2" key="2">
    <citation type="journal article" date="2015" name="Fish Shellfish Immunol.">
        <title>Early steps in the European eel (Anguilla anguilla)-Vibrio vulnificus interaction in the gills: Role of the RtxA13 toxin.</title>
        <authorList>
            <person name="Callol A."/>
            <person name="Pajuelo D."/>
            <person name="Ebbesson L."/>
            <person name="Teles M."/>
            <person name="MacKenzie S."/>
            <person name="Amaro C."/>
        </authorList>
    </citation>
    <scope>NUCLEOTIDE SEQUENCE</scope>
</reference>
<reference evidence="2" key="1">
    <citation type="submission" date="2014-11" db="EMBL/GenBank/DDBJ databases">
        <authorList>
            <person name="Amaro Gonzalez C."/>
        </authorList>
    </citation>
    <scope>NUCLEOTIDE SEQUENCE</scope>
</reference>
<feature type="region of interest" description="Disordered" evidence="1">
    <location>
        <begin position="1"/>
        <end position="35"/>
    </location>
</feature>
<proteinExistence type="predicted"/>
<organism evidence="2">
    <name type="scientific">Anguilla anguilla</name>
    <name type="common">European freshwater eel</name>
    <name type="synonym">Muraena anguilla</name>
    <dbReference type="NCBI Taxonomy" id="7936"/>
    <lineage>
        <taxon>Eukaryota</taxon>
        <taxon>Metazoa</taxon>
        <taxon>Chordata</taxon>
        <taxon>Craniata</taxon>
        <taxon>Vertebrata</taxon>
        <taxon>Euteleostomi</taxon>
        <taxon>Actinopterygii</taxon>
        <taxon>Neopterygii</taxon>
        <taxon>Teleostei</taxon>
        <taxon>Anguilliformes</taxon>
        <taxon>Anguillidae</taxon>
        <taxon>Anguilla</taxon>
    </lineage>
</organism>
<sequence>MHRLRGPTSFSAKHPQRTDCSGETTTSTSTVIVAR</sequence>
<accession>A0A0E9QB23</accession>
<feature type="compositionally biased region" description="Polar residues" evidence="1">
    <location>
        <begin position="18"/>
        <end position="35"/>
    </location>
</feature>
<dbReference type="EMBL" id="GBXM01095042">
    <property type="protein sequence ID" value="JAH13535.1"/>
    <property type="molecule type" value="Transcribed_RNA"/>
</dbReference>
<name>A0A0E9QB23_ANGAN</name>